<dbReference type="Proteomes" id="UP001501729">
    <property type="component" value="Unassembled WGS sequence"/>
</dbReference>
<dbReference type="PANTHER" id="PTHR42840:SF3">
    <property type="entry name" value="BINDING ROSSMANN FOLD OXIDOREDUCTASE, PUTATIVE (AFU_ORTHOLOGUE AFUA_2G10240)-RELATED"/>
    <property type="match status" value="1"/>
</dbReference>
<feature type="region of interest" description="Disordered" evidence="2">
    <location>
        <begin position="237"/>
        <end position="257"/>
    </location>
</feature>
<dbReference type="Gene3D" id="3.40.50.720">
    <property type="entry name" value="NAD(P)-binding Rossmann-like Domain"/>
    <property type="match status" value="1"/>
</dbReference>
<dbReference type="Pfam" id="PF01408">
    <property type="entry name" value="GFO_IDH_MocA"/>
    <property type="match status" value="1"/>
</dbReference>
<evidence type="ECO:0008006" key="7">
    <source>
        <dbReference type="Google" id="ProtNLM"/>
    </source>
</evidence>
<reference evidence="5 6" key="1">
    <citation type="journal article" date="2019" name="Int. J. Syst. Evol. Microbiol.">
        <title>The Global Catalogue of Microorganisms (GCM) 10K type strain sequencing project: providing services to taxonomists for standard genome sequencing and annotation.</title>
        <authorList>
            <consortium name="The Broad Institute Genomics Platform"/>
            <consortium name="The Broad Institute Genome Sequencing Center for Infectious Disease"/>
            <person name="Wu L."/>
            <person name="Ma J."/>
        </authorList>
    </citation>
    <scope>NUCLEOTIDE SEQUENCE [LARGE SCALE GENOMIC DNA]</scope>
    <source>
        <strain evidence="5 6">JCM 17504</strain>
    </source>
</reference>
<comment type="caution">
    <text evidence="5">The sequence shown here is derived from an EMBL/GenBank/DDBJ whole genome shotgun (WGS) entry which is preliminary data.</text>
</comment>
<dbReference type="EMBL" id="BAABKX010000008">
    <property type="protein sequence ID" value="GAA5051100.1"/>
    <property type="molecule type" value="Genomic_DNA"/>
</dbReference>
<dbReference type="Pfam" id="PF22725">
    <property type="entry name" value="GFO_IDH_MocA_C3"/>
    <property type="match status" value="1"/>
</dbReference>
<evidence type="ECO:0000313" key="5">
    <source>
        <dbReference type="EMBL" id="GAA5051100.1"/>
    </source>
</evidence>
<dbReference type="PANTHER" id="PTHR42840">
    <property type="entry name" value="NAD(P)-BINDING ROSSMANN-FOLD SUPERFAMILY PROTEIN-RELATED"/>
    <property type="match status" value="1"/>
</dbReference>
<dbReference type="InterPro" id="IPR036291">
    <property type="entry name" value="NAD(P)-bd_dom_sf"/>
</dbReference>
<feature type="domain" description="GFO/IDH/MocA-like oxidoreductase" evidence="4">
    <location>
        <begin position="113"/>
        <end position="224"/>
    </location>
</feature>
<dbReference type="Gene3D" id="3.30.360.10">
    <property type="entry name" value="Dihydrodipicolinate Reductase, domain 2"/>
    <property type="match status" value="1"/>
</dbReference>
<evidence type="ECO:0000256" key="2">
    <source>
        <dbReference type="SAM" id="MobiDB-lite"/>
    </source>
</evidence>
<dbReference type="GO" id="GO:0000166">
    <property type="term" value="F:nucleotide binding"/>
    <property type="evidence" value="ECO:0007669"/>
    <property type="project" value="InterPro"/>
</dbReference>
<dbReference type="AlphaFoldDB" id="A0AAV3UI29"/>
<dbReference type="InterPro" id="IPR055170">
    <property type="entry name" value="GFO_IDH_MocA-like_dom"/>
</dbReference>
<dbReference type="SUPFAM" id="SSF55347">
    <property type="entry name" value="Glyceraldehyde-3-phosphate dehydrogenase-like, C-terminal domain"/>
    <property type="match status" value="1"/>
</dbReference>
<keyword evidence="6" id="KW-1185">Reference proteome</keyword>
<evidence type="ECO:0000259" key="4">
    <source>
        <dbReference type="Pfam" id="PF22725"/>
    </source>
</evidence>
<feature type="domain" description="Gfo/Idh/MocA-like oxidoreductase N-terminal" evidence="3">
    <location>
        <begin position="2"/>
        <end position="91"/>
    </location>
</feature>
<dbReference type="SUPFAM" id="SSF51735">
    <property type="entry name" value="NAD(P)-binding Rossmann-fold domains"/>
    <property type="match status" value="1"/>
</dbReference>
<evidence type="ECO:0000256" key="1">
    <source>
        <dbReference type="ARBA" id="ARBA00023002"/>
    </source>
</evidence>
<keyword evidence="1" id="KW-0560">Oxidoreductase</keyword>
<name>A0AAV3UI29_9EURY</name>
<protein>
    <recommendedName>
        <fullName evidence="7">Dehydrogenase</fullName>
    </recommendedName>
</protein>
<organism evidence="5 6">
    <name type="scientific">Haladaptatus pallidirubidus</name>
    <dbReference type="NCBI Taxonomy" id="1008152"/>
    <lineage>
        <taxon>Archaea</taxon>
        <taxon>Methanobacteriati</taxon>
        <taxon>Methanobacteriota</taxon>
        <taxon>Stenosarchaea group</taxon>
        <taxon>Halobacteria</taxon>
        <taxon>Halobacteriales</taxon>
        <taxon>Haladaptataceae</taxon>
        <taxon>Haladaptatus</taxon>
    </lineage>
</organism>
<gene>
    <name evidence="5" type="ORF">GCM10025751_25990</name>
</gene>
<evidence type="ECO:0000313" key="6">
    <source>
        <dbReference type="Proteomes" id="UP001501729"/>
    </source>
</evidence>
<dbReference type="InterPro" id="IPR000683">
    <property type="entry name" value="Gfo/Idh/MocA-like_OxRdtase_N"/>
</dbReference>
<dbReference type="GO" id="GO:0016491">
    <property type="term" value="F:oxidoreductase activity"/>
    <property type="evidence" value="ECO:0007669"/>
    <property type="project" value="UniProtKB-KW"/>
</dbReference>
<proteinExistence type="predicted"/>
<evidence type="ECO:0000259" key="3">
    <source>
        <dbReference type="Pfam" id="PF01408"/>
    </source>
</evidence>
<accession>A0AAV3UI29</accession>
<sequence>MQTHANRYKRFDDATVCGIVGPANESFDNLDAPVYNSVVLALREGDVDGVDICGSGALHDDTLNAALDAGIPIRCDPPFALDAGQFNRFVSEKSNEDGWLMAHSPHRFSRLYSRLRSDIETGAIGTIGVARIKRTAPFDGPGWNTSYAGITDVTDHIEVLCSVLAHDIDVLEWTFGAIGRVFARARSGEQYDHAHAVLTFRNGGRATIETTWSKACTPSPRVDVEYSGNHGRLKFNERDASTALEETSKPLTVDPPHDDCRGRVLRKFVSHIQNDKKPSSSITPTTPSRVTVAVRQSIDEGRPITIGEESL</sequence>